<dbReference type="GO" id="GO:0005829">
    <property type="term" value="C:cytosol"/>
    <property type="evidence" value="ECO:0007669"/>
    <property type="project" value="TreeGrafter"/>
</dbReference>
<dbReference type="HAMAP" id="MF_00945_B">
    <property type="entry name" value="NusA_B"/>
    <property type="match status" value="1"/>
</dbReference>
<dbReference type="Pfam" id="PF26594">
    <property type="entry name" value="KH_NusA_2nd"/>
    <property type="match status" value="1"/>
</dbReference>
<dbReference type="GO" id="GO:0031564">
    <property type="term" value="P:transcription antitermination"/>
    <property type="evidence" value="ECO:0007669"/>
    <property type="project" value="UniProtKB-UniRule"/>
</dbReference>
<dbReference type="InterPro" id="IPR003029">
    <property type="entry name" value="S1_domain"/>
</dbReference>
<dbReference type="RefSeq" id="WP_130413727.1">
    <property type="nucleotide sequence ID" value="NZ_SHKX01000013.1"/>
</dbReference>
<dbReference type="PANTHER" id="PTHR22648:SF0">
    <property type="entry name" value="TRANSCRIPTION TERMINATION_ANTITERMINATION PROTEIN NUSA"/>
    <property type="match status" value="1"/>
</dbReference>
<dbReference type="Gene3D" id="2.40.50.140">
    <property type="entry name" value="Nucleic acid-binding proteins"/>
    <property type="match status" value="1"/>
</dbReference>
<protein>
    <recommendedName>
        <fullName evidence="7">Transcription termination/antitermination protein NusA</fullName>
    </recommendedName>
</protein>
<dbReference type="InterPro" id="IPR010214">
    <property type="entry name" value="Tscrpt_termin_fac_NusA_C_rpt"/>
</dbReference>
<dbReference type="SUPFAM" id="SSF54814">
    <property type="entry name" value="Prokaryotic type KH domain (KH-domain type II)"/>
    <property type="match status" value="2"/>
</dbReference>
<dbReference type="NCBIfam" id="TIGR01953">
    <property type="entry name" value="NusA"/>
    <property type="match status" value="1"/>
</dbReference>
<dbReference type="Gene3D" id="1.10.150.20">
    <property type="entry name" value="5' to 3' exonuclease, C-terminal subdomain"/>
    <property type="match status" value="2"/>
</dbReference>
<dbReference type="AlphaFoldDB" id="A0A4Q7YMT9"/>
<keyword evidence="2 7" id="KW-0963">Cytoplasm</keyword>
<comment type="subunit">
    <text evidence="7">Monomer. Binds directly to the core enzyme of the DNA-dependent RNA polymerase and to nascent RNA.</text>
</comment>
<gene>
    <name evidence="7" type="primary">nusA</name>
    <name evidence="9" type="ORF">EV700_2212</name>
</gene>
<dbReference type="GO" id="GO:0006353">
    <property type="term" value="P:DNA-templated transcription termination"/>
    <property type="evidence" value="ECO:0007669"/>
    <property type="project" value="UniProtKB-UniRule"/>
</dbReference>
<organism evidence="9 10">
    <name type="scientific">Fluviicoccus keumensis</name>
    <dbReference type="NCBI Taxonomy" id="1435465"/>
    <lineage>
        <taxon>Bacteria</taxon>
        <taxon>Pseudomonadati</taxon>
        <taxon>Pseudomonadota</taxon>
        <taxon>Gammaproteobacteria</taxon>
        <taxon>Moraxellales</taxon>
        <taxon>Moraxellaceae</taxon>
        <taxon>Fluviicoccus</taxon>
    </lineage>
</organism>
<dbReference type="Pfam" id="PF14520">
    <property type="entry name" value="HHH_5"/>
    <property type="match status" value="1"/>
</dbReference>
<evidence type="ECO:0000256" key="7">
    <source>
        <dbReference type="HAMAP-Rule" id="MF_00945"/>
    </source>
</evidence>
<dbReference type="GO" id="GO:0000166">
    <property type="term" value="F:nucleotide binding"/>
    <property type="evidence" value="ECO:0007669"/>
    <property type="project" value="InterPro"/>
</dbReference>
<dbReference type="Pfam" id="PF00575">
    <property type="entry name" value="S1"/>
    <property type="match status" value="1"/>
</dbReference>
<dbReference type="InterPro" id="IPR012340">
    <property type="entry name" value="NA-bd_OB-fold"/>
</dbReference>
<dbReference type="CDD" id="cd02134">
    <property type="entry name" value="KH-II_NusA_rpt1"/>
    <property type="match status" value="1"/>
</dbReference>
<dbReference type="FunFam" id="3.30.300.20:FF:000002">
    <property type="entry name" value="Transcription termination/antitermination protein NusA"/>
    <property type="match status" value="1"/>
</dbReference>
<keyword evidence="10" id="KW-1185">Reference proteome</keyword>
<dbReference type="InterPro" id="IPR009019">
    <property type="entry name" value="KH_sf_prok-type"/>
</dbReference>
<dbReference type="InterPro" id="IPR013735">
    <property type="entry name" value="TF_NusA_N"/>
</dbReference>
<accession>A0A4Q7YMT9</accession>
<dbReference type="InterPro" id="IPR036555">
    <property type="entry name" value="NusA_N_sf"/>
</dbReference>
<dbReference type="Proteomes" id="UP000292423">
    <property type="component" value="Unassembled WGS sequence"/>
</dbReference>
<dbReference type="SUPFAM" id="SSF50249">
    <property type="entry name" value="Nucleic acid-binding proteins"/>
    <property type="match status" value="1"/>
</dbReference>
<sequence length="489" mass="54116">MSKEILLVVESVSNEKGVPREAIFQALEQALVAATKKKYNIDEMDVRVVINRKTGEYDTYRRWTVTADEDHEMPAQQLAISDVEERGLKIGDVVEEQIPSIEFGRIAAQTAKQVMVQKVREAERALVVDAYRQRIGEMLTGEVKKITRDGVIVDLGNNAEGYLARDQMLPKENFRLKERVSSILDAVNGEMRGAQLLLSRTCPEMLISLFRKEVPEIGEEIIEIKGAARDPGVRAKIAVKTNDHRIDPVGACVGMRGTRVQAVTGELGGERVDIVLWDDNPAQFVINALQPAEVVSIIMDEDAHAMDVAVEADQLAQTIGRSGQNVRLASELTGWRLNVMTVEDANAKQASETRQFAEAFVRDLGVDEDIANILVSEGFTTLEEVAYVPIEEMLAIVDFDEDIVATLRQRAKDALLTQALVSEEKAEPAEDLLSMEGMTRQLAYALAARGVISMEDLAEQAIDDIADIEGLGADKAARLIMKAREPWFK</sequence>
<dbReference type="SMART" id="SM00316">
    <property type="entry name" value="S1"/>
    <property type="match status" value="1"/>
</dbReference>
<evidence type="ECO:0000259" key="8">
    <source>
        <dbReference type="PROSITE" id="PS50126"/>
    </source>
</evidence>
<dbReference type="EMBL" id="SHKX01000013">
    <property type="protein sequence ID" value="RZU38284.1"/>
    <property type="molecule type" value="Genomic_DNA"/>
</dbReference>
<dbReference type="GO" id="GO:0003723">
    <property type="term" value="F:RNA binding"/>
    <property type="evidence" value="ECO:0007669"/>
    <property type="project" value="UniProtKB-UniRule"/>
</dbReference>
<keyword evidence="6 7" id="KW-0804">Transcription</keyword>
<dbReference type="PROSITE" id="PS50084">
    <property type="entry name" value="KH_TYPE_1"/>
    <property type="match status" value="1"/>
</dbReference>
<dbReference type="InterPro" id="IPR030842">
    <property type="entry name" value="TF_NusA_bacterial"/>
</dbReference>
<evidence type="ECO:0000313" key="10">
    <source>
        <dbReference type="Proteomes" id="UP000292423"/>
    </source>
</evidence>
<evidence type="ECO:0000256" key="1">
    <source>
        <dbReference type="ARBA" id="ARBA00022472"/>
    </source>
</evidence>
<proteinExistence type="inferred from homology"/>
<dbReference type="InterPro" id="IPR010213">
    <property type="entry name" value="TF_NusA"/>
</dbReference>
<dbReference type="Pfam" id="PF13184">
    <property type="entry name" value="KH_NusA_1st"/>
    <property type="match status" value="1"/>
</dbReference>
<keyword evidence="5 7" id="KW-0805">Transcription regulation</keyword>
<dbReference type="CDD" id="cd22529">
    <property type="entry name" value="KH-II_NusA_rpt2"/>
    <property type="match status" value="1"/>
</dbReference>
<evidence type="ECO:0000256" key="3">
    <source>
        <dbReference type="ARBA" id="ARBA00022814"/>
    </source>
</evidence>
<dbReference type="FunFam" id="3.30.300.20:FF:000005">
    <property type="entry name" value="Transcription termination/antitermination protein NusA"/>
    <property type="match status" value="1"/>
</dbReference>
<keyword evidence="3 7" id="KW-0889">Transcription antitermination</keyword>
<dbReference type="InterPro" id="IPR010995">
    <property type="entry name" value="DNA_repair_Rad51/TF_NusA_a-hlx"/>
</dbReference>
<dbReference type="PROSITE" id="PS50126">
    <property type="entry name" value="S1"/>
    <property type="match status" value="1"/>
</dbReference>
<dbReference type="InterPro" id="IPR015946">
    <property type="entry name" value="KH_dom-like_a/b"/>
</dbReference>
<feature type="domain" description="S1 motif" evidence="8">
    <location>
        <begin position="136"/>
        <end position="201"/>
    </location>
</feature>
<reference evidence="9 10" key="1">
    <citation type="submission" date="2019-02" db="EMBL/GenBank/DDBJ databases">
        <title>Genomic Encyclopedia of Type Strains, Phase IV (KMG-IV): sequencing the most valuable type-strain genomes for metagenomic binning, comparative biology and taxonomic classification.</title>
        <authorList>
            <person name="Goeker M."/>
        </authorList>
    </citation>
    <scope>NUCLEOTIDE SEQUENCE [LARGE SCALE GENOMIC DNA]</scope>
    <source>
        <strain evidence="9 10">DSM 105135</strain>
    </source>
</reference>
<dbReference type="SUPFAM" id="SSF69705">
    <property type="entry name" value="Transcription factor NusA, N-terminal domain"/>
    <property type="match status" value="1"/>
</dbReference>
<evidence type="ECO:0000256" key="5">
    <source>
        <dbReference type="ARBA" id="ARBA00023015"/>
    </source>
</evidence>
<dbReference type="Pfam" id="PF08529">
    <property type="entry name" value="NusA_N"/>
    <property type="match status" value="1"/>
</dbReference>
<comment type="subcellular location">
    <subcellularLocation>
        <location evidence="7">Cytoplasm</location>
    </subcellularLocation>
</comment>
<dbReference type="InterPro" id="IPR025249">
    <property type="entry name" value="TF_NusA_KH_1st"/>
</dbReference>
<dbReference type="PANTHER" id="PTHR22648">
    <property type="entry name" value="TRANSCRIPTION TERMINATION FACTOR NUSA"/>
    <property type="match status" value="1"/>
</dbReference>
<dbReference type="Gene3D" id="3.30.300.20">
    <property type="match status" value="2"/>
</dbReference>
<keyword evidence="4 7" id="KW-0694">RNA-binding</keyword>
<comment type="function">
    <text evidence="7">Participates in both transcription termination and antitermination.</text>
</comment>
<evidence type="ECO:0000256" key="2">
    <source>
        <dbReference type="ARBA" id="ARBA00022490"/>
    </source>
</evidence>
<keyword evidence="1 7" id="KW-0806">Transcription termination</keyword>
<evidence type="ECO:0000256" key="6">
    <source>
        <dbReference type="ARBA" id="ARBA00023163"/>
    </source>
</evidence>
<comment type="similarity">
    <text evidence="7">Belongs to the NusA family.</text>
</comment>
<evidence type="ECO:0000256" key="4">
    <source>
        <dbReference type="ARBA" id="ARBA00022884"/>
    </source>
</evidence>
<dbReference type="SUPFAM" id="SSF47794">
    <property type="entry name" value="Rad51 N-terminal domain-like"/>
    <property type="match status" value="2"/>
</dbReference>
<dbReference type="InterPro" id="IPR058582">
    <property type="entry name" value="KH_NusA_2nd"/>
</dbReference>
<dbReference type="CDD" id="cd04455">
    <property type="entry name" value="S1_NusA"/>
    <property type="match status" value="1"/>
</dbReference>
<dbReference type="GO" id="GO:0003700">
    <property type="term" value="F:DNA-binding transcription factor activity"/>
    <property type="evidence" value="ECO:0007669"/>
    <property type="project" value="InterPro"/>
</dbReference>
<comment type="caution">
    <text evidence="9">The sequence shown here is derived from an EMBL/GenBank/DDBJ whole genome shotgun (WGS) entry which is preliminary data.</text>
</comment>
<evidence type="ECO:0000313" key="9">
    <source>
        <dbReference type="EMBL" id="RZU38284.1"/>
    </source>
</evidence>
<dbReference type="NCBIfam" id="TIGR01954">
    <property type="entry name" value="nusA_Cterm_rpt"/>
    <property type="match status" value="2"/>
</dbReference>
<name>A0A4Q7YMT9_9GAMM</name>
<dbReference type="OrthoDB" id="9807233at2"/>
<dbReference type="Gene3D" id="3.30.1480.10">
    <property type="entry name" value="NusA, N-terminal domain"/>
    <property type="match status" value="1"/>
</dbReference>